<dbReference type="PANTHER" id="PTHR39428:SF3">
    <property type="entry name" value="DEAZAFLAVIN-DEPENDENT NITROREDUCTASE"/>
    <property type="match status" value="1"/>
</dbReference>
<reference evidence="3 4" key="1">
    <citation type="submission" date="2020-01" db="EMBL/GenBank/DDBJ databases">
        <title>Insect and environment-associated Actinomycetes.</title>
        <authorList>
            <person name="Currrie C."/>
            <person name="Chevrette M."/>
            <person name="Carlson C."/>
            <person name="Stubbendieck R."/>
            <person name="Wendt-Pienkowski E."/>
        </authorList>
    </citation>
    <scope>NUCLEOTIDE SEQUENCE [LARGE SCALE GENOMIC DNA]</scope>
    <source>
        <strain evidence="3 4">SID10258</strain>
    </source>
</reference>
<dbReference type="AlphaFoldDB" id="A0A6L9QP28"/>
<gene>
    <name evidence="3" type="ORF">G3I70_28530</name>
</gene>
<dbReference type="InterPro" id="IPR004378">
    <property type="entry name" value="F420H2_quin_Rdtase"/>
</dbReference>
<dbReference type="NCBIfam" id="TIGR00026">
    <property type="entry name" value="hi_GC_TIGR00026"/>
    <property type="match status" value="1"/>
</dbReference>
<comment type="similarity">
    <text evidence="1">Belongs to the F420H(2)-dependent quinone reductase family.</text>
</comment>
<protein>
    <submittedName>
        <fullName evidence="3">Nitroreductase family deazaflavin-dependent oxidoreductase</fullName>
    </submittedName>
</protein>
<comment type="catalytic activity">
    <reaction evidence="2">
        <text>oxidized coenzyme F420-(gamma-L-Glu)(n) + a quinol + H(+) = reduced coenzyme F420-(gamma-L-Glu)(n) + a quinone</text>
        <dbReference type="Rhea" id="RHEA:39663"/>
        <dbReference type="Rhea" id="RHEA-COMP:12939"/>
        <dbReference type="Rhea" id="RHEA-COMP:14378"/>
        <dbReference type="ChEBI" id="CHEBI:15378"/>
        <dbReference type="ChEBI" id="CHEBI:24646"/>
        <dbReference type="ChEBI" id="CHEBI:132124"/>
        <dbReference type="ChEBI" id="CHEBI:133980"/>
        <dbReference type="ChEBI" id="CHEBI:139511"/>
    </reaction>
</comment>
<dbReference type="Pfam" id="PF04075">
    <property type="entry name" value="F420H2_quin_red"/>
    <property type="match status" value="1"/>
</dbReference>
<dbReference type="PANTHER" id="PTHR39428">
    <property type="entry name" value="F420H(2)-DEPENDENT QUINONE REDUCTASE RV1261C"/>
    <property type="match status" value="1"/>
</dbReference>
<evidence type="ECO:0000313" key="3">
    <source>
        <dbReference type="EMBL" id="NEA26413.1"/>
    </source>
</evidence>
<name>A0A6L9QP28_9ACTN</name>
<comment type="caution">
    <text evidence="3">The sequence shown here is derived from an EMBL/GenBank/DDBJ whole genome shotgun (WGS) entry which is preliminary data.</text>
</comment>
<organism evidence="3 4">
    <name type="scientific">Actinomadura bangladeshensis</name>
    <dbReference type="NCBI Taxonomy" id="453573"/>
    <lineage>
        <taxon>Bacteria</taxon>
        <taxon>Bacillati</taxon>
        <taxon>Actinomycetota</taxon>
        <taxon>Actinomycetes</taxon>
        <taxon>Streptosporangiales</taxon>
        <taxon>Thermomonosporaceae</taxon>
        <taxon>Actinomadura</taxon>
    </lineage>
</organism>
<evidence type="ECO:0000256" key="2">
    <source>
        <dbReference type="ARBA" id="ARBA00049106"/>
    </source>
</evidence>
<dbReference type="GO" id="GO:0016491">
    <property type="term" value="F:oxidoreductase activity"/>
    <property type="evidence" value="ECO:0007669"/>
    <property type="project" value="InterPro"/>
</dbReference>
<dbReference type="EMBL" id="JAAGLI010000766">
    <property type="protein sequence ID" value="NEA26413.1"/>
    <property type="molecule type" value="Genomic_DNA"/>
</dbReference>
<dbReference type="GO" id="GO:0070967">
    <property type="term" value="F:coenzyme F420 binding"/>
    <property type="evidence" value="ECO:0007669"/>
    <property type="project" value="TreeGrafter"/>
</dbReference>
<dbReference type="Gene3D" id="2.30.110.10">
    <property type="entry name" value="Electron Transport, Fmn-binding Protein, Chain A"/>
    <property type="match status" value="1"/>
</dbReference>
<dbReference type="Proteomes" id="UP000475532">
    <property type="component" value="Unassembled WGS sequence"/>
</dbReference>
<accession>A0A6L9QP28</accession>
<dbReference type="GO" id="GO:0005886">
    <property type="term" value="C:plasma membrane"/>
    <property type="evidence" value="ECO:0007669"/>
    <property type="project" value="TreeGrafter"/>
</dbReference>
<dbReference type="RefSeq" id="WP_163060512.1">
    <property type="nucleotide sequence ID" value="NZ_JAAGLI010000766.1"/>
</dbReference>
<dbReference type="InterPro" id="IPR012349">
    <property type="entry name" value="Split_barrel_FMN-bd"/>
</dbReference>
<evidence type="ECO:0000256" key="1">
    <source>
        <dbReference type="ARBA" id="ARBA00008710"/>
    </source>
</evidence>
<evidence type="ECO:0000313" key="4">
    <source>
        <dbReference type="Proteomes" id="UP000475532"/>
    </source>
</evidence>
<sequence>MEILDRPAPPKGLGRTLARLPVHLYRMHLGRLMGGRFLLLEHIGRKSGRPRQVVLEVIEHSDDGYTVCSGFGPKADWYRNVLAHPDVTIQVGRRRMDVTAHQLPPAEGGEIMARYAPRHPKAAARLVRLMGFSVDGTADDYRRVGRELPFLRLSP</sequence>
<proteinExistence type="inferred from homology"/>